<organism evidence="2 3">
    <name type="scientific">Mycobacterium paraterrae</name>
    <dbReference type="NCBI Taxonomy" id="577492"/>
    <lineage>
        <taxon>Bacteria</taxon>
        <taxon>Bacillati</taxon>
        <taxon>Actinomycetota</taxon>
        <taxon>Actinomycetes</taxon>
        <taxon>Mycobacteriales</taxon>
        <taxon>Mycobacteriaceae</taxon>
        <taxon>Mycobacterium</taxon>
    </lineage>
</organism>
<protein>
    <submittedName>
        <fullName evidence="2">STAS domain-containing protein</fullName>
    </submittedName>
</protein>
<proteinExistence type="predicted"/>
<evidence type="ECO:0000313" key="3">
    <source>
        <dbReference type="Proteomes" id="UP001055336"/>
    </source>
</evidence>
<reference evidence="2" key="1">
    <citation type="submission" date="2022-08" db="EMBL/GenBank/DDBJ databases">
        <title>Whole genome sequencing of non-tuberculosis mycobacteria type-strains.</title>
        <authorList>
            <person name="Igarashi Y."/>
            <person name="Osugi A."/>
            <person name="Mitarai S."/>
        </authorList>
    </citation>
    <scope>NUCLEOTIDE SEQUENCE</scope>
    <source>
        <strain evidence="2">DSM 45127</strain>
    </source>
</reference>
<name>A0ABY3VIA1_9MYCO</name>
<dbReference type="RefSeq" id="WP_240260864.1">
    <property type="nucleotide sequence ID" value="NZ_CP092488.2"/>
</dbReference>
<dbReference type="InterPro" id="IPR002645">
    <property type="entry name" value="STAS_dom"/>
</dbReference>
<dbReference type="Pfam" id="PF13466">
    <property type="entry name" value="STAS_2"/>
    <property type="match status" value="1"/>
</dbReference>
<evidence type="ECO:0000259" key="1">
    <source>
        <dbReference type="PROSITE" id="PS50801"/>
    </source>
</evidence>
<dbReference type="InterPro" id="IPR036513">
    <property type="entry name" value="STAS_dom_sf"/>
</dbReference>
<dbReference type="PANTHER" id="PTHR33495">
    <property type="entry name" value="ANTI-SIGMA FACTOR ANTAGONIST TM_1081-RELATED-RELATED"/>
    <property type="match status" value="1"/>
</dbReference>
<dbReference type="SUPFAM" id="SSF52091">
    <property type="entry name" value="SpoIIaa-like"/>
    <property type="match status" value="1"/>
</dbReference>
<dbReference type="Proteomes" id="UP001055336">
    <property type="component" value="Chromosome"/>
</dbReference>
<evidence type="ECO:0000313" key="2">
    <source>
        <dbReference type="EMBL" id="UMB69132.1"/>
    </source>
</evidence>
<feature type="domain" description="STAS" evidence="1">
    <location>
        <begin position="3"/>
        <end position="102"/>
    </location>
</feature>
<gene>
    <name evidence="2" type="ORF">MKK62_22620</name>
</gene>
<dbReference type="Gene3D" id="3.30.750.24">
    <property type="entry name" value="STAS domain"/>
    <property type="match status" value="1"/>
</dbReference>
<sequence>MTYHLTITTAPRMATVGITGDLDYETADDLVDVASKLITSQNGVRDLHLDFSKTAFLDSAALSALLLLHRRTSQAGIVLHLDNRPAFLDRVLQVTGLFDHFIPEAEAAATAGDPNLVSQASSGDTGAR</sequence>
<accession>A0ABY3VIA1</accession>
<dbReference type="InterPro" id="IPR058548">
    <property type="entry name" value="MlaB-like_STAS"/>
</dbReference>
<keyword evidence="3" id="KW-1185">Reference proteome</keyword>
<dbReference type="EMBL" id="CP092488">
    <property type="protein sequence ID" value="UMB69132.1"/>
    <property type="molecule type" value="Genomic_DNA"/>
</dbReference>
<dbReference type="PROSITE" id="PS50801">
    <property type="entry name" value="STAS"/>
    <property type="match status" value="1"/>
</dbReference>